<feature type="region of interest" description="Disordered" evidence="1">
    <location>
        <begin position="69"/>
        <end position="93"/>
    </location>
</feature>
<dbReference type="EMBL" id="AWUE01016719">
    <property type="protein sequence ID" value="OMO89607.1"/>
    <property type="molecule type" value="Genomic_DNA"/>
</dbReference>
<dbReference type="PANTHER" id="PTHR46371">
    <property type="entry name" value="OS04G0464100 PROTEIN"/>
    <property type="match status" value="1"/>
</dbReference>
<gene>
    <name evidence="3" type="ORF">COLO4_19669</name>
</gene>
<dbReference type="Proteomes" id="UP000187203">
    <property type="component" value="Unassembled WGS sequence"/>
</dbReference>
<dbReference type="AlphaFoldDB" id="A0A1R3J451"/>
<evidence type="ECO:0000313" key="3">
    <source>
        <dbReference type="EMBL" id="OMO89607.1"/>
    </source>
</evidence>
<keyword evidence="4" id="KW-1185">Reference proteome</keyword>
<proteinExistence type="predicted"/>
<dbReference type="OrthoDB" id="692882at2759"/>
<evidence type="ECO:0000256" key="1">
    <source>
        <dbReference type="SAM" id="MobiDB-lite"/>
    </source>
</evidence>
<reference evidence="4" key="1">
    <citation type="submission" date="2013-09" db="EMBL/GenBank/DDBJ databases">
        <title>Corchorus olitorius genome sequencing.</title>
        <authorList>
            <person name="Alam M."/>
            <person name="Haque M.S."/>
            <person name="Islam M.S."/>
            <person name="Emdad E.M."/>
            <person name="Islam M.M."/>
            <person name="Ahmed B."/>
            <person name="Halim A."/>
            <person name="Hossen Q.M.M."/>
            <person name="Hossain M.Z."/>
            <person name="Ahmed R."/>
            <person name="Khan M.M."/>
            <person name="Islam R."/>
            <person name="Rashid M.M."/>
            <person name="Khan S.A."/>
            <person name="Rahman M.S."/>
            <person name="Alam M."/>
            <person name="Yahiya A.S."/>
            <person name="Khan M.S."/>
            <person name="Azam M.S."/>
            <person name="Haque T."/>
            <person name="Lashkar M.Z.H."/>
            <person name="Akhand A.I."/>
            <person name="Morshed G."/>
            <person name="Roy S."/>
            <person name="Uddin K.S."/>
            <person name="Rabeya T."/>
            <person name="Hossain A.S."/>
            <person name="Chowdhury A."/>
            <person name="Snigdha A.R."/>
            <person name="Mortoza M.S."/>
            <person name="Matin S.A."/>
            <person name="Hoque S.M.E."/>
            <person name="Islam M.K."/>
            <person name="Roy D.K."/>
            <person name="Haider R."/>
            <person name="Moosa M.M."/>
            <person name="Elias S.M."/>
            <person name="Hasan A.M."/>
            <person name="Jahan S."/>
            <person name="Shafiuddin M."/>
            <person name="Mahmood N."/>
            <person name="Shommy N.S."/>
        </authorList>
    </citation>
    <scope>NUCLEOTIDE SEQUENCE [LARGE SCALE GENOMIC DNA]</scope>
    <source>
        <strain evidence="4">cv. O-4</strain>
    </source>
</reference>
<evidence type="ECO:0000259" key="2">
    <source>
        <dbReference type="PROSITE" id="PS50846"/>
    </source>
</evidence>
<dbReference type="InterPro" id="IPR006121">
    <property type="entry name" value="HMA_dom"/>
</dbReference>
<dbReference type="GO" id="GO:0046872">
    <property type="term" value="F:metal ion binding"/>
    <property type="evidence" value="ECO:0007669"/>
    <property type="project" value="InterPro"/>
</dbReference>
<organism evidence="3 4">
    <name type="scientific">Corchorus olitorius</name>
    <dbReference type="NCBI Taxonomy" id="93759"/>
    <lineage>
        <taxon>Eukaryota</taxon>
        <taxon>Viridiplantae</taxon>
        <taxon>Streptophyta</taxon>
        <taxon>Embryophyta</taxon>
        <taxon>Tracheophyta</taxon>
        <taxon>Spermatophyta</taxon>
        <taxon>Magnoliopsida</taxon>
        <taxon>eudicotyledons</taxon>
        <taxon>Gunneridae</taxon>
        <taxon>Pentapetalae</taxon>
        <taxon>rosids</taxon>
        <taxon>malvids</taxon>
        <taxon>Malvales</taxon>
        <taxon>Malvaceae</taxon>
        <taxon>Grewioideae</taxon>
        <taxon>Apeibeae</taxon>
        <taxon>Corchorus</taxon>
    </lineage>
</organism>
<feature type="compositionally biased region" description="Basic and acidic residues" evidence="1">
    <location>
        <begin position="69"/>
        <end position="89"/>
    </location>
</feature>
<dbReference type="Gene3D" id="3.30.70.100">
    <property type="match status" value="1"/>
</dbReference>
<dbReference type="STRING" id="93759.A0A1R3J451"/>
<protein>
    <recommendedName>
        <fullName evidence="2">HMA domain-containing protein</fullName>
    </recommendedName>
</protein>
<dbReference type="InterPro" id="IPR044296">
    <property type="entry name" value="HIPP46"/>
</dbReference>
<dbReference type="PROSITE" id="PS50846">
    <property type="entry name" value="HMA_2"/>
    <property type="match status" value="1"/>
</dbReference>
<feature type="domain" description="HMA" evidence="2">
    <location>
        <begin position="1"/>
        <end position="67"/>
    </location>
</feature>
<comment type="caution">
    <text evidence="3">The sequence shown here is derived from an EMBL/GenBank/DDBJ whole genome shotgun (WGS) entry which is preliminary data.</text>
</comment>
<sequence length="142" mass="15865">MVFKVSMNGDKCRAKAMKIAVSLEGVESAALKGADKSQIEVIGDGVDPVKLTSLLRKGVGFTELVSVAEKKEEKKDPPKKEEPKKDEPKPPAVPDFWYPPYILYEAPAYGCAQPHDSICSIMSKKKKKTEFYIEKQSFFCYN</sequence>
<evidence type="ECO:0000313" key="4">
    <source>
        <dbReference type="Proteomes" id="UP000187203"/>
    </source>
</evidence>
<name>A0A1R3J451_9ROSI</name>
<accession>A0A1R3J451</accession>